<dbReference type="PANTHER" id="PTHR24114">
    <property type="entry name" value="LEUCINE RICH REPEAT FAMILY PROTEIN"/>
    <property type="match status" value="1"/>
</dbReference>
<evidence type="ECO:0000313" key="2">
    <source>
        <dbReference type="EMBL" id="KYR03065.1"/>
    </source>
</evidence>
<feature type="compositionally biased region" description="Basic and acidic residues" evidence="1">
    <location>
        <begin position="249"/>
        <end position="258"/>
    </location>
</feature>
<dbReference type="SMART" id="SM00368">
    <property type="entry name" value="LRR_RI"/>
    <property type="match status" value="9"/>
</dbReference>
<keyword evidence="3" id="KW-1185">Reference proteome</keyword>
<feature type="compositionally biased region" description="Low complexity" evidence="1">
    <location>
        <begin position="9"/>
        <end position="21"/>
    </location>
</feature>
<dbReference type="PANTHER" id="PTHR24114:SF2">
    <property type="entry name" value="F-BOX DOMAIN-CONTAINING PROTEIN-RELATED"/>
    <property type="match status" value="1"/>
</dbReference>
<feature type="compositionally biased region" description="Polar residues" evidence="1">
    <location>
        <begin position="259"/>
        <end position="273"/>
    </location>
</feature>
<name>A0A152AAA4_TIELA</name>
<accession>A0A152AAA4</accession>
<evidence type="ECO:0000313" key="3">
    <source>
        <dbReference type="Proteomes" id="UP000076078"/>
    </source>
</evidence>
<feature type="region of interest" description="Disordered" evidence="1">
    <location>
        <begin position="1"/>
        <end position="21"/>
    </location>
</feature>
<evidence type="ECO:0008006" key="4">
    <source>
        <dbReference type="Google" id="ProtNLM"/>
    </source>
</evidence>
<dbReference type="InParanoid" id="A0A152AAA4"/>
<organism evidence="2 3">
    <name type="scientific">Tieghemostelium lacteum</name>
    <name type="common">Slime mold</name>
    <name type="synonym">Dictyostelium lacteum</name>
    <dbReference type="NCBI Taxonomy" id="361077"/>
    <lineage>
        <taxon>Eukaryota</taxon>
        <taxon>Amoebozoa</taxon>
        <taxon>Evosea</taxon>
        <taxon>Eumycetozoa</taxon>
        <taxon>Dictyostelia</taxon>
        <taxon>Dictyosteliales</taxon>
        <taxon>Raperosteliaceae</taxon>
        <taxon>Tieghemostelium</taxon>
    </lineage>
</organism>
<feature type="region of interest" description="Disordered" evidence="1">
    <location>
        <begin position="246"/>
        <end position="273"/>
    </location>
</feature>
<proteinExistence type="predicted"/>
<evidence type="ECO:0000256" key="1">
    <source>
        <dbReference type="SAM" id="MobiDB-lite"/>
    </source>
</evidence>
<sequence>MIKKKKYLNSSQNNNIPTNNNNSNQMVFLPHPILIKILAYAHGGIFPSVTFKSCLMVCKNWKQNITPKSFSKLIFHQCSESKRAYLMRTFLLSQEFNETLSEIEVNSLTEIDGCLKILGSLTTPFFCKFTSTLYHPPLNRLTITGVELKDREIDLVTDLIRIYNITSLTLKGVQLNDTYLISICKSLKDQHYNTLRYLNLSHNQFSKKSLEMLFETLIETLNTNHQDNLLTNSRKYFYHHLNINSDQQNSEKEGDKRQSIQSNQTIVSNSTQSNKTVSPLVHQQLVDHQHVLQARKLLHKNKQKESLHTLDLSNNQKLNLECINLMKKVLVGLDSLNDINLSGISLCSEALASFIAFIKATPSIRSINLSNNGIYGKGVEGISQLLLDNKIESLDISENKISTEGIKSLFQAISTLNNSINNNKNSINNNNNLPSNKNIIAGSHLKHLYLRRTMLSFEESLILRNLIFQSQSLETLDFSSNQINKESISVLSEPLTFNRSITDLNLSFNILGPSGVEELSKIIKSNKTIQTLHLHCVSMKKEGVAHLVDALYHNHTISTLYISNNEIRNLGCLLFSKLFQKNQSLLYVDFSYNAIKDKGVNELLKSVNEYHQHLKYDLGGNQFKNKDSCKIM</sequence>
<dbReference type="InterPro" id="IPR032675">
    <property type="entry name" value="LRR_dom_sf"/>
</dbReference>
<gene>
    <name evidence="2" type="ORF">DLAC_00557</name>
</gene>
<dbReference type="InterPro" id="IPR001611">
    <property type="entry name" value="Leu-rich_rpt"/>
</dbReference>
<reference evidence="2 3" key="1">
    <citation type="submission" date="2015-12" db="EMBL/GenBank/DDBJ databases">
        <title>Dictyostelia acquired genes for synthesis and detection of signals that induce cell-type specialization by lateral gene transfer from prokaryotes.</title>
        <authorList>
            <person name="Gloeckner G."/>
            <person name="Schaap P."/>
        </authorList>
    </citation>
    <scope>NUCLEOTIDE SEQUENCE [LARGE SCALE GENOMIC DNA]</scope>
    <source>
        <strain evidence="2 3">TK</strain>
    </source>
</reference>
<dbReference type="EMBL" id="LODT01000001">
    <property type="protein sequence ID" value="KYR03065.1"/>
    <property type="molecule type" value="Genomic_DNA"/>
</dbReference>
<dbReference type="SUPFAM" id="SSF52047">
    <property type="entry name" value="RNI-like"/>
    <property type="match status" value="1"/>
</dbReference>
<dbReference type="OrthoDB" id="120976at2759"/>
<dbReference type="AlphaFoldDB" id="A0A152AAA4"/>
<dbReference type="STRING" id="361077.A0A152AAA4"/>
<dbReference type="InterPro" id="IPR052394">
    <property type="entry name" value="LRR-containing"/>
</dbReference>
<dbReference type="Pfam" id="PF13516">
    <property type="entry name" value="LRR_6"/>
    <property type="match status" value="6"/>
</dbReference>
<protein>
    <recommendedName>
        <fullName evidence="4">Leucine-rich repeat-containing protein (LRR)</fullName>
    </recommendedName>
</protein>
<dbReference type="Gene3D" id="3.80.10.10">
    <property type="entry name" value="Ribonuclease Inhibitor"/>
    <property type="match status" value="4"/>
</dbReference>
<comment type="caution">
    <text evidence="2">The sequence shown here is derived from an EMBL/GenBank/DDBJ whole genome shotgun (WGS) entry which is preliminary data.</text>
</comment>
<dbReference type="PROSITE" id="PS51450">
    <property type="entry name" value="LRR"/>
    <property type="match status" value="1"/>
</dbReference>
<dbReference type="Proteomes" id="UP000076078">
    <property type="component" value="Unassembled WGS sequence"/>
</dbReference>